<dbReference type="EMBL" id="VXDD01000007">
    <property type="protein sequence ID" value="KAB0299156.1"/>
    <property type="molecule type" value="Genomic_DNA"/>
</dbReference>
<dbReference type="GO" id="GO:0003676">
    <property type="term" value="F:nucleic acid binding"/>
    <property type="evidence" value="ECO:0007669"/>
    <property type="project" value="InterPro"/>
</dbReference>
<keyword evidence="3 5" id="KW-0269">Exonuclease</keyword>
<dbReference type="Gene3D" id="3.30.420.10">
    <property type="entry name" value="Ribonuclease H-like superfamily/Ribonuclease H"/>
    <property type="match status" value="1"/>
</dbReference>
<dbReference type="GO" id="GO:0006259">
    <property type="term" value="P:DNA metabolic process"/>
    <property type="evidence" value="ECO:0007669"/>
    <property type="project" value="UniProtKB-ARBA"/>
</dbReference>
<protein>
    <submittedName>
        <fullName evidence="5">3'-5' exonuclease</fullName>
    </submittedName>
</protein>
<evidence type="ECO:0000256" key="1">
    <source>
        <dbReference type="ARBA" id="ARBA00022722"/>
    </source>
</evidence>
<evidence type="ECO:0000256" key="3">
    <source>
        <dbReference type="ARBA" id="ARBA00022839"/>
    </source>
</evidence>
<keyword evidence="2" id="KW-0378">Hydrolase</keyword>
<comment type="caution">
    <text evidence="5">The sequence shown here is derived from an EMBL/GenBank/DDBJ whole genome shotgun (WGS) entry which is preliminary data.</text>
</comment>
<dbReference type="Proteomes" id="UP000326687">
    <property type="component" value="Unassembled WGS sequence"/>
</dbReference>
<evidence type="ECO:0000256" key="2">
    <source>
        <dbReference type="ARBA" id="ARBA00022801"/>
    </source>
</evidence>
<dbReference type="AlphaFoldDB" id="A0A5N3RX82"/>
<gene>
    <name evidence="5" type="ORF">F2Z80_25230</name>
</gene>
<dbReference type="SUPFAM" id="SSF53098">
    <property type="entry name" value="Ribonuclease H-like"/>
    <property type="match status" value="1"/>
</dbReference>
<dbReference type="GO" id="GO:0008408">
    <property type="term" value="F:3'-5' exonuclease activity"/>
    <property type="evidence" value="ECO:0007669"/>
    <property type="project" value="TreeGrafter"/>
</dbReference>
<dbReference type="CDD" id="cd06127">
    <property type="entry name" value="DEDDh"/>
    <property type="match status" value="1"/>
</dbReference>
<dbReference type="Pfam" id="PF00929">
    <property type="entry name" value="RNase_T"/>
    <property type="match status" value="1"/>
</dbReference>
<dbReference type="InterPro" id="IPR013520">
    <property type="entry name" value="Ribonucl_H"/>
</dbReference>
<dbReference type="PANTHER" id="PTHR30231:SF4">
    <property type="entry name" value="PROTEIN NEN2"/>
    <property type="match status" value="1"/>
</dbReference>
<organism evidence="5 6">
    <name type="scientific">Vibrio fortis</name>
    <dbReference type="NCBI Taxonomy" id="212667"/>
    <lineage>
        <taxon>Bacteria</taxon>
        <taxon>Pseudomonadati</taxon>
        <taxon>Pseudomonadota</taxon>
        <taxon>Gammaproteobacteria</taxon>
        <taxon>Vibrionales</taxon>
        <taxon>Vibrionaceae</taxon>
        <taxon>Vibrio</taxon>
    </lineage>
</organism>
<dbReference type="SMART" id="SM00479">
    <property type="entry name" value="EXOIII"/>
    <property type="match status" value="1"/>
</dbReference>
<name>A0A5N3RX82_9VIBR</name>
<accession>A0A5N3RX82</accession>
<evidence type="ECO:0000259" key="4">
    <source>
        <dbReference type="SMART" id="SM00479"/>
    </source>
</evidence>
<sequence length="202" mass="21686">MRELSKKTRTKAQEAATKKLVQSNIENSPKGKAIELCKELINDSSIVIDTETTDLDGVAIQIALVCCATRKVLYSSLIATDEPISRGAFKVHGIDAEMLKGAPTAEQVKADIITIIKDKNLVAFNADFNASVCSRTFGKLDSVWTCAMDEIAVPTFGATNTYGTRSLADTVRYSGVEWEGATHDATADALATVDVIRKIAGV</sequence>
<dbReference type="InterPro" id="IPR036397">
    <property type="entry name" value="RNaseH_sf"/>
</dbReference>
<dbReference type="PANTHER" id="PTHR30231">
    <property type="entry name" value="DNA POLYMERASE III SUBUNIT EPSILON"/>
    <property type="match status" value="1"/>
</dbReference>
<feature type="domain" description="Exonuclease" evidence="4">
    <location>
        <begin position="44"/>
        <end position="202"/>
    </location>
</feature>
<proteinExistence type="predicted"/>
<keyword evidence="1" id="KW-0540">Nuclease</keyword>
<dbReference type="InterPro" id="IPR012337">
    <property type="entry name" value="RNaseH-like_sf"/>
</dbReference>
<evidence type="ECO:0000313" key="5">
    <source>
        <dbReference type="EMBL" id="KAB0299156.1"/>
    </source>
</evidence>
<reference evidence="5 6" key="1">
    <citation type="submission" date="2019-09" db="EMBL/GenBank/DDBJ databases">
        <title>Vibrio Fortis S7-72.</title>
        <authorList>
            <person name="Das S.K."/>
        </authorList>
    </citation>
    <scope>NUCLEOTIDE SEQUENCE [LARGE SCALE GENOMIC DNA]</scope>
    <source>
        <strain evidence="5 6">S7-72</strain>
    </source>
</reference>
<evidence type="ECO:0000313" key="6">
    <source>
        <dbReference type="Proteomes" id="UP000326687"/>
    </source>
</evidence>